<dbReference type="InterPro" id="IPR008971">
    <property type="entry name" value="HSP40/DnaJ_pept-bd"/>
</dbReference>
<keyword evidence="20" id="KW-0449">Lipoprotein</keyword>
<evidence type="ECO:0000256" key="11">
    <source>
        <dbReference type="ARBA" id="ARBA00022771"/>
    </source>
</evidence>
<evidence type="ECO:0000256" key="20">
    <source>
        <dbReference type="ARBA" id="ARBA00023288"/>
    </source>
</evidence>
<feature type="region of interest" description="Disordered" evidence="25">
    <location>
        <begin position="97"/>
        <end position="117"/>
    </location>
</feature>
<evidence type="ECO:0000259" key="27">
    <source>
        <dbReference type="PROSITE" id="PS51188"/>
    </source>
</evidence>
<dbReference type="GO" id="GO:0051082">
    <property type="term" value="F:unfolded protein binding"/>
    <property type="evidence" value="ECO:0007669"/>
    <property type="project" value="InterPro"/>
</dbReference>
<dbReference type="GO" id="GO:0048471">
    <property type="term" value="C:perinuclear region of cytoplasm"/>
    <property type="evidence" value="ECO:0007669"/>
    <property type="project" value="UniProtKB-SubCell"/>
</dbReference>
<dbReference type="Pfam" id="PF00684">
    <property type="entry name" value="DnaJ_CXXCXGXG"/>
    <property type="match status" value="1"/>
</dbReference>
<keyword evidence="19" id="KW-0539">Nucleus</keyword>
<keyword evidence="7" id="KW-0963">Cytoplasm</keyword>
<dbReference type="GO" id="GO:0008270">
    <property type="term" value="F:zinc ion binding"/>
    <property type="evidence" value="ECO:0007669"/>
    <property type="project" value="UniProtKB-KW"/>
</dbReference>
<evidence type="ECO:0000256" key="16">
    <source>
        <dbReference type="ARBA" id="ARBA00023128"/>
    </source>
</evidence>
<keyword evidence="8" id="KW-0597">Phosphoprotein</keyword>
<dbReference type="Gene3D" id="1.10.287.110">
    <property type="entry name" value="DnaJ domain"/>
    <property type="match status" value="1"/>
</dbReference>
<dbReference type="AlphaFoldDB" id="A0A8J4WU12"/>
<dbReference type="InterPro" id="IPR002939">
    <property type="entry name" value="DnaJ_C"/>
</dbReference>
<dbReference type="OrthoDB" id="74835at2759"/>
<dbReference type="InterPro" id="IPR018253">
    <property type="entry name" value="DnaJ_domain_CS"/>
</dbReference>
<keyword evidence="9 24" id="KW-0479">Metal-binding</keyword>
<feature type="region of interest" description="Disordered" evidence="25">
    <location>
        <begin position="57"/>
        <end position="79"/>
    </location>
</feature>
<gene>
    <name evidence="28" type="primary">patl1</name>
    <name evidence="28" type="ORF">DAT39_019296</name>
</gene>
<dbReference type="PRINTS" id="PR00625">
    <property type="entry name" value="JDOMAIN"/>
</dbReference>
<dbReference type="Gene3D" id="2.10.230.10">
    <property type="entry name" value="Heat shock protein DnaJ, cysteine-rich domain"/>
    <property type="match status" value="1"/>
</dbReference>
<keyword evidence="15" id="KW-0007">Acetylation</keyword>
<dbReference type="EMBL" id="QNUK01000626">
    <property type="protein sequence ID" value="KAF5891001.1"/>
    <property type="molecule type" value="Genomic_DNA"/>
</dbReference>
<keyword evidence="21" id="KW-0636">Prenylation</keyword>
<dbReference type="Gene3D" id="2.60.260.20">
    <property type="entry name" value="Urease metallochaperone UreE, N-terminal domain"/>
    <property type="match status" value="2"/>
</dbReference>
<dbReference type="InterPro" id="IPR036410">
    <property type="entry name" value="HSP_DnaJ_Cys-rich_dom_sf"/>
</dbReference>
<feature type="non-terminal residue" evidence="28">
    <location>
        <position position="1"/>
    </location>
</feature>
<keyword evidence="17" id="KW-0472">Membrane</keyword>
<dbReference type="InterPro" id="IPR036869">
    <property type="entry name" value="J_dom_sf"/>
</dbReference>
<keyword evidence="14" id="KW-0492">Microsome</keyword>
<evidence type="ECO:0000256" key="21">
    <source>
        <dbReference type="ARBA" id="ARBA00023289"/>
    </source>
</evidence>
<evidence type="ECO:0000256" key="18">
    <source>
        <dbReference type="ARBA" id="ARBA00023186"/>
    </source>
</evidence>
<dbReference type="GO" id="GO:0005634">
    <property type="term" value="C:nucleus"/>
    <property type="evidence" value="ECO:0007669"/>
    <property type="project" value="UniProtKB-SubCell"/>
</dbReference>
<evidence type="ECO:0000256" key="12">
    <source>
        <dbReference type="ARBA" id="ARBA00022824"/>
    </source>
</evidence>
<evidence type="ECO:0000256" key="9">
    <source>
        <dbReference type="ARBA" id="ARBA00022723"/>
    </source>
</evidence>
<evidence type="ECO:0000256" key="23">
    <source>
        <dbReference type="ARBA" id="ARBA00046752"/>
    </source>
</evidence>
<dbReference type="FunFam" id="1.10.287.110:FF:000014">
    <property type="entry name" value="dnaJ homolog subfamily A member 1"/>
    <property type="match status" value="1"/>
</dbReference>
<organism evidence="28 29">
    <name type="scientific">Clarias magur</name>
    <name type="common">Asian catfish</name>
    <name type="synonym">Macropteronotus magur</name>
    <dbReference type="NCBI Taxonomy" id="1594786"/>
    <lineage>
        <taxon>Eukaryota</taxon>
        <taxon>Metazoa</taxon>
        <taxon>Chordata</taxon>
        <taxon>Craniata</taxon>
        <taxon>Vertebrata</taxon>
        <taxon>Euteleostomi</taxon>
        <taxon>Actinopterygii</taxon>
        <taxon>Neopterygii</taxon>
        <taxon>Teleostei</taxon>
        <taxon>Ostariophysi</taxon>
        <taxon>Siluriformes</taxon>
        <taxon>Clariidae</taxon>
        <taxon>Clarias</taxon>
    </lineage>
</organism>
<evidence type="ECO:0000256" key="3">
    <source>
        <dbReference type="ARBA" id="ARBA00004173"/>
    </source>
</evidence>
<evidence type="ECO:0000313" key="29">
    <source>
        <dbReference type="Proteomes" id="UP000727407"/>
    </source>
</evidence>
<evidence type="ECO:0000256" key="4">
    <source>
        <dbReference type="ARBA" id="ARBA00004556"/>
    </source>
</evidence>
<dbReference type="SMART" id="SM00271">
    <property type="entry name" value="DnaJ"/>
    <property type="match status" value="1"/>
</dbReference>
<keyword evidence="16" id="KW-0496">Mitochondrion</keyword>
<evidence type="ECO:0000256" key="25">
    <source>
        <dbReference type="SAM" id="MobiDB-lite"/>
    </source>
</evidence>
<dbReference type="CDD" id="cd06257">
    <property type="entry name" value="DnaJ"/>
    <property type="match status" value="1"/>
</dbReference>
<evidence type="ECO:0000259" key="26">
    <source>
        <dbReference type="PROSITE" id="PS50076"/>
    </source>
</evidence>
<evidence type="ECO:0000256" key="5">
    <source>
        <dbReference type="ARBA" id="ARBA00004635"/>
    </source>
</evidence>
<keyword evidence="29" id="KW-1185">Reference proteome</keyword>
<dbReference type="InterPro" id="IPR019167">
    <property type="entry name" value="PAT1_dom"/>
</dbReference>
<evidence type="ECO:0000256" key="15">
    <source>
        <dbReference type="ARBA" id="ARBA00022990"/>
    </source>
</evidence>
<dbReference type="FunFam" id="2.60.260.20:FF:000068">
    <property type="entry name" value="Chaperone protein dnaJ 3"/>
    <property type="match status" value="1"/>
</dbReference>
<dbReference type="GO" id="GO:0016020">
    <property type="term" value="C:membrane"/>
    <property type="evidence" value="ECO:0007669"/>
    <property type="project" value="UniProtKB-SubCell"/>
</dbReference>
<dbReference type="SUPFAM" id="SSF57938">
    <property type="entry name" value="DnaJ/Hsp40 cysteine-rich domain"/>
    <property type="match status" value="1"/>
</dbReference>
<dbReference type="PANTHER" id="PTHR43888">
    <property type="entry name" value="DNAJ-LIKE-2, ISOFORM A-RELATED"/>
    <property type="match status" value="1"/>
</dbReference>
<dbReference type="Pfam" id="PF00226">
    <property type="entry name" value="DnaJ"/>
    <property type="match status" value="1"/>
</dbReference>
<keyword evidence="11 24" id="KW-0863">Zinc-finger</keyword>
<evidence type="ECO:0000256" key="1">
    <source>
        <dbReference type="ARBA" id="ARBA00004123"/>
    </source>
</evidence>
<dbReference type="Pfam" id="PF09770">
    <property type="entry name" value="PAT1"/>
    <property type="match status" value="1"/>
</dbReference>
<evidence type="ECO:0000256" key="14">
    <source>
        <dbReference type="ARBA" id="ARBA00022848"/>
    </source>
</evidence>
<keyword evidence="10" id="KW-0677">Repeat</keyword>
<feature type="domain" description="J" evidence="26">
    <location>
        <begin position="482"/>
        <end position="544"/>
    </location>
</feature>
<proteinExistence type="predicted"/>
<evidence type="ECO:0000313" key="28">
    <source>
        <dbReference type="EMBL" id="KAF5891001.1"/>
    </source>
</evidence>
<comment type="subunit">
    <text evidence="23">Identified in a complex with HSPA1B and BAX. Interacts with RNF207.</text>
</comment>
<dbReference type="PROSITE" id="PS00636">
    <property type="entry name" value="DNAJ_1"/>
    <property type="match status" value="1"/>
</dbReference>
<evidence type="ECO:0000256" key="8">
    <source>
        <dbReference type="ARBA" id="ARBA00022553"/>
    </source>
</evidence>
<comment type="caution">
    <text evidence="28">The sequence shown here is derived from an EMBL/GenBank/DDBJ whole genome shotgun (WGS) entry which is preliminary data.</text>
</comment>
<evidence type="ECO:0000256" key="19">
    <source>
        <dbReference type="ARBA" id="ARBA00023242"/>
    </source>
</evidence>
<dbReference type="SUPFAM" id="SSF46565">
    <property type="entry name" value="Chaperone J-domain"/>
    <property type="match status" value="1"/>
</dbReference>
<feature type="compositionally biased region" description="Pro residues" evidence="25">
    <location>
        <begin position="57"/>
        <end position="72"/>
    </location>
</feature>
<evidence type="ECO:0000256" key="13">
    <source>
        <dbReference type="ARBA" id="ARBA00022833"/>
    </source>
</evidence>
<comment type="subcellular location">
    <subcellularLocation>
        <location evidence="4">Cytoplasm</location>
        <location evidence="4">Perinuclear region</location>
    </subcellularLocation>
    <subcellularLocation>
        <location evidence="5">Membrane</location>
        <topology evidence="5">Lipid-anchor</topology>
    </subcellularLocation>
    <subcellularLocation>
        <location evidence="2">Microsome</location>
    </subcellularLocation>
    <subcellularLocation>
        <location evidence="3">Mitochondrion</location>
    </subcellularLocation>
    <subcellularLocation>
        <location evidence="1">Nucleus</location>
    </subcellularLocation>
</comment>
<dbReference type="FunFam" id="2.60.260.20:FF:000003">
    <property type="entry name" value="DnaJ subfamily A member 2"/>
    <property type="match status" value="1"/>
</dbReference>
<feature type="domain" description="CR-type" evidence="27">
    <location>
        <begin position="601"/>
        <end position="685"/>
    </location>
</feature>
<evidence type="ECO:0000256" key="22">
    <source>
        <dbReference type="ARBA" id="ARBA00040977"/>
    </source>
</evidence>
<name>A0A8J4WU12_CLAMG</name>
<dbReference type="CDD" id="cd10747">
    <property type="entry name" value="DnaJ_C"/>
    <property type="match status" value="1"/>
</dbReference>
<evidence type="ECO:0000256" key="17">
    <source>
        <dbReference type="ARBA" id="ARBA00023136"/>
    </source>
</evidence>
<dbReference type="Pfam" id="PF01556">
    <property type="entry name" value="DnaJ_C"/>
    <property type="match status" value="1"/>
</dbReference>
<feature type="zinc finger region" description="CR-type" evidence="24">
    <location>
        <begin position="601"/>
        <end position="685"/>
    </location>
</feature>
<evidence type="ECO:0000256" key="7">
    <source>
        <dbReference type="ARBA" id="ARBA00022490"/>
    </source>
</evidence>
<dbReference type="GO" id="GO:0006457">
    <property type="term" value="P:protein folding"/>
    <property type="evidence" value="ECO:0007669"/>
    <property type="project" value="InterPro"/>
</dbReference>
<dbReference type="InterPro" id="IPR001623">
    <property type="entry name" value="DnaJ_domain"/>
</dbReference>
<sequence>NSPLCRPPFPGGVAPVLSQIQRAQLLNSQVGPFPRGPGPAPSILPGAAAGFRPYFGQPPPRVGPHGPHPNHAPPTGHAPIRHNTTHLHPQHRRMLTQRMQSRGGGARVGGGDRRIRDPYSNLMTQKEKDWVARIQMMQLQSTDPYLDDYYYQNYYEKMEKRPERDRDSSRKEHATKLITPQVAKLEHTYRPVQFAGSLGKLTVSSVNNPRKMIDAVVTSRSDDEEKREKQVWNKRRQILYTVEKMYTLLLEVQDFEKKFLQTPEEEREALLEQHKTNTLQLYNSLREKEWDERVSDEQCLMIMSVRKGKRLIARLLPFLSSSQAANVVMGIARNLPALAKKDKQDQVLCCLVEPVACVIQSMSSSALTDLLQELQGCDGHFPRVLQNKFGVTLLYLILSEGERMQSSDPHCQLMDDNRWTELVFSVTRELLQVPSSSLSPPLFTPPNLLSLFSRYVDRQRLEQLQEKLQRVARLDIMVKETGFYDVLGVKPSASPEELKKAYRKLALKYHPDKNPAEGEKFKQISQVYEVLSDTQKREVYDRGGEAAIKEGGTGGGGGGGFSSPLDIFDMFFGGGGRMRRERRGKNIVHQLTVSLEDLYNGATRKLSVQKRVICDKCEGRGGRKGAVEVCPSCRGTGVQVRLHQLLPGMMQQISSVCGGCRGQGQRLSHRDRCKACTGRKILRQKKILEVHVDKGMKDGQKIVFHGEGDQEPGLEPGDIIIVLEQSTHPVFTRQGTDLIMTMDVQLVESLCGFQKPVQTLDDRTLLITSHPGELIRPGDKKCVQSEGMPAYRRPFEKGRLIITFN</sequence>
<evidence type="ECO:0000256" key="10">
    <source>
        <dbReference type="ARBA" id="ARBA00022737"/>
    </source>
</evidence>
<evidence type="ECO:0000256" key="2">
    <source>
        <dbReference type="ARBA" id="ARBA00004144"/>
    </source>
</evidence>
<dbReference type="InterPro" id="IPR044713">
    <property type="entry name" value="DNJA1/2-like"/>
</dbReference>
<dbReference type="SUPFAM" id="SSF49493">
    <property type="entry name" value="HSP40/DnaJ peptide-binding domain"/>
    <property type="match status" value="2"/>
</dbReference>
<evidence type="ECO:0000256" key="6">
    <source>
        <dbReference type="ARBA" id="ARBA00022481"/>
    </source>
</evidence>
<dbReference type="CDD" id="cd10719">
    <property type="entry name" value="DnaJ_zf"/>
    <property type="match status" value="1"/>
</dbReference>
<dbReference type="PROSITE" id="PS50076">
    <property type="entry name" value="DNAJ_2"/>
    <property type="match status" value="1"/>
</dbReference>
<accession>A0A8J4WU12</accession>
<dbReference type="Proteomes" id="UP000727407">
    <property type="component" value="Unassembled WGS sequence"/>
</dbReference>
<dbReference type="GO" id="GO:0005739">
    <property type="term" value="C:mitochondrion"/>
    <property type="evidence" value="ECO:0007669"/>
    <property type="project" value="UniProtKB-SubCell"/>
</dbReference>
<reference evidence="28" key="1">
    <citation type="submission" date="2020-07" db="EMBL/GenBank/DDBJ databases">
        <title>Clarias magur genome sequencing, assembly and annotation.</title>
        <authorList>
            <person name="Kushwaha B."/>
            <person name="Kumar R."/>
            <person name="Das P."/>
            <person name="Joshi C.G."/>
            <person name="Kumar D."/>
            <person name="Nagpure N.S."/>
            <person name="Pandey M."/>
            <person name="Agarwal S."/>
            <person name="Srivastava S."/>
            <person name="Singh M."/>
            <person name="Sahoo L."/>
            <person name="Jayasankar P."/>
            <person name="Meher P.K."/>
            <person name="Koringa P.G."/>
            <person name="Iquebal M.A."/>
            <person name="Das S.P."/>
            <person name="Bit A."/>
            <person name="Patnaik S."/>
            <person name="Patel N."/>
            <person name="Shah T.M."/>
            <person name="Hinsu A."/>
            <person name="Jena J.K."/>
        </authorList>
    </citation>
    <scope>NUCLEOTIDE SEQUENCE</scope>
    <source>
        <strain evidence="28">CIFAMagur01</strain>
        <tissue evidence="28">Testis</tissue>
    </source>
</reference>
<dbReference type="PROSITE" id="PS51188">
    <property type="entry name" value="ZF_CR"/>
    <property type="match status" value="1"/>
</dbReference>
<dbReference type="FunFam" id="2.10.230.10:FF:000005">
    <property type="entry name" value="DnaJ homolog subfamily A member 1"/>
    <property type="match status" value="1"/>
</dbReference>
<evidence type="ECO:0000256" key="24">
    <source>
        <dbReference type="PROSITE-ProRule" id="PRU00546"/>
    </source>
</evidence>
<keyword evidence="18" id="KW-0143">Chaperone</keyword>
<keyword evidence="6" id="KW-0488">Methylation</keyword>
<dbReference type="GO" id="GO:0030544">
    <property type="term" value="F:Hsp70 protein binding"/>
    <property type="evidence" value="ECO:0007669"/>
    <property type="project" value="InterPro"/>
</dbReference>
<keyword evidence="13 24" id="KW-0862">Zinc</keyword>
<feature type="non-terminal residue" evidence="28">
    <location>
        <position position="805"/>
    </location>
</feature>
<keyword evidence="12" id="KW-0256">Endoplasmic reticulum</keyword>
<protein>
    <recommendedName>
        <fullName evidence="22">DnaJ homolog subfamily A member 1</fullName>
    </recommendedName>
</protein>
<dbReference type="InterPro" id="IPR001305">
    <property type="entry name" value="HSP_DnaJ_Cys-rich_dom"/>
</dbReference>